<proteinExistence type="predicted"/>
<keyword evidence="2" id="KW-1185">Reference proteome</keyword>
<evidence type="ECO:0000313" key="1">
    <source>
        <dbReference type="EMBL" id="CAG8837533.1"/>
    </source>
</evidence>
<evidence type="ECO:0000313" key="2">
    <source>
        <dbReference type="Proteomes" id="UP000789920"/>
    </source>
</evidence>
<dbReference type="Proteomes" id="UP000789920">
    <property type="component" value="Unassembled WGS sequence"/>
</dbReference>
<feature type="non-terminal residue" evidence="1">
    <location>
        <position position="1"/>
    </location>
</feature>
<gene>
    <name evidence="1" type="ORF">RPERSI_LOCUS30341</name>
</gene>
<name>A0ACA9SFL6_9GLOM</name>
<dbReference type="EMBL" id="CAJVQC010117942">
    <property type="protein sequence ID" value="CAG8837533.1"/>
    <property type="molecule type" value="Genomic_DNA"/>
</dbReference>
<feature type="non-terminal residue" evidence="1">
    <location>
        <position position="243"/>
    </location>
</feature>
<protein>
    <submittedName>
        <fullName evidence="1">18611_t:CDS:1</fullName>
    </submittedName>
</protein>
<sequence length="243" mass="28669">DYKIFWSPLNGGTYANFKQCVFLTKKTPPTEVHPAIINLLHNQERPTVLLDDKNLEELASLNPQKADPPFIRSVLKNNEFLLNIREEYLFVLLRYILEDKKYDDLEDIPLVPLFNNQFGKFDKTKTYYIASKEEYKMFHKAGPRHFIPKELLKAQKLLPSFSDEDFRKTTNIKDFGEPTINILLNQELDIASDREWNPTGPLIPNQQWLDEIWKRIINSPLEPYSPFPLLEVYDPNNQRKPYL</sequence>
<reference evidence="1" key="1">
    <citation type="submission" date="2021-06" db="EMBL/GenBank/DDBJ databases">
        <authorList>
            <person name="Kallberg Y."/>
            <person name="Tangrot J."/>
            <person name="Rosling A."/>
        </authorList>
    </citation>
    <scope>NUCLEOTIDE SEQUENCE</scope>
    <source>
        <strain evidence="1">MA461A</strain>
    </source>
</reference>
<comment type="caution">
    <text evidence="1">The sequence shown here is derived from an EMBL/GenBank/DDBJ whole genome shotgun (WGS) entry which is preliminary data.</text>
</comment>
<organism evidence="1 2">
    <name type="scientific">Racocetra persica</name>
    <dbReference type="NCBI Taxonomy" id="160502"/>
    <lineage>
        <taxon>Eukaryota</taxon>
        <taxon>Fungi</taxon>
        <taxon>Fungi incertae sedis</taxon>
        <taxon>Mucoromycota</taxon>
        <taxon>Glomeromycotina</taxon>
        <taxon>Glomeromycetes</taxon>
        <taxon>Diversisporales</taxon>
        <taxon>Gigasporaceae</taxon>
        <taxon>Racocetra</taxon>
    </lineage>
</organism>
<accession>A0ACA9SFL6</accession>